<comment type="caution">
    <text evidence="2">The sequence shown here is derived from an EMBL/GenBank/DDBJ whole genome shotgun (WGS) entry which is preliminary data.</text>
</comment>
<reference evidence="2 3" key="1">
    <citation type="journal article" date="2011" name="Genome Biol.">
        <title>Comparative genome sequence analysis underscores mycoparasitism as the ancestral life style of Trichoderma.</title>
        <authorList>
            <person name="Kubicek C.P."/>
            <person name="Herrera-Estrella A."/>
            <person name="Seidl-Seiboth V."/>
            <person name="Martinez D.A."/>
            <person name="Druzhinina I.S."/>
            <person name="Thon M."/>
            <person name="Zeilinger S."/>
            <person name="Casas-Flores S."/>
            <person name="Horwitz B.A."/>
            <person name="Mukherjee P.K."/>
            <person name="Mukherjee M."/>
            <person name="Kredics L."/>
            <person name="Alcaraz L.D."/>
            <person name="Aerts A."/>
            <person name="Antal Z."/>
            <person name="Atanasova L."/>
            <person name="Cervantes-Badillo M.G."/>
            <person name="Challacombe J."/>
            <person name="Chertkov O."/>
            <person name="McCluskey K."/>
            <person name="Coulpier F."/>
            <person name="Deshpande N."/>
            <person name="von Doehren H."/>
            <person name="Ebbole D.J."/>
            <person name="Esquivel-Naranjo E.U."/>
            <person name="Fekete E."/>
            <person name="Flipphi M."/>
            <person name="Glaser F."/>
            <person name="Gomez-Rodriguez E.Y."/>
            <person name="Gruber S."/>
            <person name="Han C."/>
            <person name="Henrissat B."/>
            <person name="Hermosa R."/>
            <person name="Hernandez-Onate M."/>
            <person name="Karaffa L."/>
            <person name="Kosti I."/>
            <person name="Le Crom S."/>
            <person name="Lindquist E."/>
            <person name="Lucas S."/>
            <person name="Luebeck M."/>
            <person name="Luebeck P.S."/>
            <person name="Margeot A."/>
            <person name="Metz B."/>
            <person name="Misra M."/>
            <person name="Nevalainen H."/>
            <person name="Omann M."/>
            <person name="Packer N."/>
            <person name="Perrone G."/>
            <person name="Uresti-Rivera E.E."/>
            <person name="Salamov A."/>
            <person name="Schmoll M."/>
            <person name="Seiboth B."/>
            <person name="Shapiro H."/>
            <person name="Sukno S."/>
            <person name="Tamayo-Ramos J.A."/>
            <person name="Tisch D."/>
            <person name="Wiest A."/>
            <person name="Wilkinson H.H."/>
            <person name="Zhang M."/>
            <person name="Coutinho P.M."/>
            <person name="Kenerley C.M."/>
            <person name="Monte E."/>
            <person name="Baker S.E."/>
            <person name="Grigoriev I.V."/>
        </authorList>
    </citation>
    <scope>NUCLEOTIDE SEQUENCE [LARGE SCALE GENOMIC DNA]</scope>
    <source>
        <strain evidence="3">Gv29-8 / FGSC 10586</strain>
    </source>
</reference>
<dbReference type="RefSeq" id="XP_013952662.1">
    <property type="nucleotide sequence ID" value="XM_014097187.1"/>
</dbReference>
<dbReference type="Proteomes" id="UP000007115">
    <property type="component" value="Unassembled WGS sequence"/>
</dbReference>
<dbReference type="OMA" id="AHEEQWR"/>
<dbReference type="AlphaFoldDB" id="G9N4D9"/>
<dbReference type="EMBL" id="ABDF02000086">
    <property type="protein sequence ID" value="EHK18464.1"/>
    <property type="molecule type" value="Genomic_DNA"/>
</dbReference>
<evidence type="ECO:0000313" key="2">
    <source>
        <dbReference type="EMBL" id="EHK18464.1"/>
    </source>
</evidence>
<gene>
    <name evidence="2" type="ORF">TRIVIDRAFT_225772</name>
</gene>
<sequence length="557" mass="63920">MKRPLTGCHSAYNEARPPKTRQRPSSIQMTWPSTITEVDNDVESSVARHQDSCPDSYSLPHAEPKETLYLNSRAKELSQRVITEPNPLAVFKDGNDAEDAVTVAHLIFQHAKSPARFVEEVFRSIFVPDMRRFFTKEIRKRFREHQRSGSLSDSQEEKLRNAEVRLDDWDTSSHTSSGPFSLKRFSELIEAINNAMDETPTQKGEMIAKDELNQDKYADQIIWALNHSYSCSDRALRTFQMTWLGVLRPVFRMTAKTEIPEAHEEQWRDYIGSALKENHIDWILGRSNSYLTATIAQRVVSNEETQERIISMSSIAHSHKNKWFKDRGECIDFGCKFPLKSGLPADVVRGFAQLQENTNFGRSPNKPGLINHYKKALNLLEEFQAEPHVELLCILALTIGMTSDMTIYTVPKKGVKDEVAGFAIASKSVKHKRGGTRVALLALRMLWYLMPDKFVWKKAKGEDLKIEEETIYSTQSVREATDQYMITNNMVAALGWFDYRKNNTYTISTELKIARKEVLDARLEELRSLMPKPTDFIRAVFQSDDPKWVDQCKAIIK</sequence>
<dbReference type="GeneID" id="25791971"/>
<protein>
    <submittedName>
        <fullName evidence="2">Uncharacterized protein</fullName>
    </submittedName>
</protein>
<dbReference type="InParanoid" id="G9N4D9"/>
<dbReference type="HOGENOM" id="CLU_489200_0_0_1"/>
<keyword evidence="3" id="KW-1185">Reference proteome</keyword>
<accession>G9N4D9</accession>
<proteinExistence type="predicted"/>
<evidence type="ECO:0000313" key="3">
    <source>
        <dbReference type="Proteomes" id="UP000007115"/>
    </source>
</evidence>
<organism evidence="2 3">
    <name type="scientific">Hypocrea virens (strain Gv29-8 / FGSC 10586)</name>
    <name type="common">Gliocladium virens</name>
    <name type="synonym">Trichoderma virens</name>
    <dbReference type="NCBI Taxonomy" id="413071"/>
    <lineage>
        <taxon>Eukaryota</taxon>
        <taxon>Fungi</taxon>
        <taxon>Dikarya</taxon>
        <taxon>Ascomycota</taxon>
        <taxon>Pezizomycotina</taxon>
        <taxon>Sordariomycetes</taxon>
        <taxon>Hypocreomycetidae</taxon>
        <taxon>Hypocreales</taxon>
        <taxon>Hypocreaceae</taxon>
        <taxon>Trichoderma</taxon>
    </lineage>
</organism>
<dbReference type="VEuPathDB" id="FungiDB:TRIVIDRAFT_225772"/>
<name>G9N4D9_HYPVG</name>
<evidence type="ECO:0000256" key="1">
    <source>
        <dbReference type="SAM" id="MobiDB-lite"/>
    </source>
</evidence>
<feature type="region of interest" description="Disordered" evidence="1">
    <location>
        <begin position="1"/>
        <end position="26"/>
    </location>
</feature>
<dbReference type="OrthoDB" id="5243188at2759"/>